<accession>A0AB39U8J8</accession>
<dbReference type="GO" id="GO:0005975">
    <property type="term" value="P:carbohydrate metabolic process"/>
    <property type="evidence" value="ECO:0007669"/>
    <property type="project" value="UniProtKB-ARBA"/>
</dbReference>
<name>A0AB39U8J8_9BIFI</name>
<keyword evidence="5" id="KW-1133">Transmembrane helix</keyword>
<keyword evidence="5" id="KW-0812">Transmembrane</keyword>
<protein>
    <submittedName>
        <fullName evidence="7">SpaA isopeptide-forming pilin-related protein</fullName>
    </submittedName>
</protein>
<dbReference type="RefSeq" id="WP_369344645.1">
    <property type="nucleotide sequence ID" value="NZ_CP129674.1"/>
</dbReference>
<dbReference type="AlphaFoldDB" id="A0AB39U8J8"/>
<evidence type="ECO:0000256" key="1">
    <source>
        <dbReference type="ARBA" id="ARBA00022512"/>
    </source>
</evidence>
<dbReference type="Pfam" id="PF17802">
    <property type="entry name" value="SpaA"/>
    <property type="match status" value="1"/>
</dbReference>
<proteinExistence type="predicted"/>
<evidence type="ECO:0000259" key="6">
    <source>
        <dbReference type="PROSITE" id="PS50847"/>
    </source>
</evidence>
<keyword evidence="5" id="KW-0472">Membrane</keyword>
<feature type="domain" description="Gram-positive cocci surface proteins LPxTG" evidence="6">
    <location>
        <begin position="215"/>
        <end position="253"/>
    </location>
</feature>
<sequence>MATRSSTDISMFGGATNITNTSGSVPSPWTIAFGNATESASINVGETPQTGYTFLSGSCVTSLNGTSTTINLNGSSASSNLIQGIAPGSNVVCTFINREQPGSVSWSKTAENGAPLAGSEWTITGPGTGTSAQKLVVKDCVAVGQCAGTNDTDPTPGSFKVANLSWGDYSIRETQAPAGYVTDLSTEHDFTISADSLDQNFTVPITNHQQSMPSLPLTGGQSTDFYLLGGSLIMILSFGIGYVMRRRRGSSVR</sequence>
<evidence type="ECO:0000256" key="3">
    <source>
        <dbReference type="ARBA" id="ARBA00022729"/>
    </source>
</evidence>
<dbReference type="InterPro" id="IPR013783">
    <property type="entry name" value="Ig-like_fold"/>
</dbReference>
<dbReference type="Pfam" id="PF24514">
    <property type="entry name" value="SpaA_4"/>
    <property type="match status" value="1"/>
</dbReference>
<dbReference type="EMBL" id="CP129674">
    <property type="protein sequence ID" value="XDS45105.1"/>
    <property type="molecule type" value="Genomic_DNA"/>
</dbReference>
<evidence type="ECO:0000256" key="5">
    <source>
        <dbReference type="SAM" id="Phobius"/>
    </source>
</evidence>
<evidence type="ECO:0000313" key="7">
    <source>
        <dbReference type="EMBL" id="XDS45105.1"/>
    </source>
</evidence>
<dbReference type="NCBIfam" id="TIGR01167">
    <property type="entry name" value="LPXTG_anchor"/>
    <property type="match status" value="1"/>
</dbReference>
<dbReference type="KEGG" id="baqk:QN215_02975"/>
<keyword evidence="3" id="KW-0732">Signal</keyword>
<dbReference type="InterPro" id="IPR019931">
    <property type="entry name" value="LPXTG_anchor"/>
</dbReference>
<gene>
    <name evidence="7" type="ORF">QN215_02975</name>
</gene>
<dbReference type="PROSITE" id="PS50847">
    <property type="entry name" value="GRAM_POS_ANCHORING"/>
    <property type="match status" value="1"/>
</dbReference>
<reference evidence="7" key="1">
    <citation type="submission" date="2023-07" db="EMBL/GenBank/DDBJ databases">
        <title>Bifidobacterium aquikefiriaerophilum sp. nov. and Bifidobacterium eccum sp. nov., isolated from water kefir.</title>
        <authorList>
            <person name="Breselge S."/>
            <person name="Bellassi P."/>
            <person name="Barcenilla C."/>
            <person name="Alvarez-Ordonez A."/>
            <person name="Morelli L."/>
            <person name="Cotter P.D."/>
        </authorList>
    </citation>
    <scope>NUCLEOTIDE SEQUENCE</scope>
    <source>
        <strain evidence="7">WK041_4_12</strain>
    </source>
</reference>
<evidence type="ECO:0000256" key="2">
    <source>
        <dbReference type="ARBA" id="ARBA00022525"/>
    </source>
</evidence>
<dbReference type="InterPro" id="IPR041033">
    <property type="entry name" value="SpaA_PFL_dom_1"/>
</dbReference>
<dbReference type="Gene3D" id="2.60.40.10">
    <property type="entry name" value="Immunoglobulins"/>
    <property type="match status" value="1"/>
</dbReference>
<dbReference type="Pfam" id="PF00746">
    <property type="entry name" value="Gram_pos_anchor"/>
    <property type="match status" value="1"/>
</dbReference>
<organism evidence="7">
    <name type="scientific">Bifidobacterium aquikefiricola</name>
    <dbReference type="NCBI Taxonomy" id="3059038"/>
    <lineage>
        <taxon>Bacteria</taxon>
        <taxon>Bacillati</taxon>
        <taxon>Actinomycetota</taxon>
        <taxon>Actinomycetes</taxon>
        <taxon>Bifidobacteriales</taxon>
        <taxon>Bifidobacteriaceae</taxon>
        <taxon>Bifidobacterium</taxon>
    </lineage>
</organism>
<keyword evidence="1" id="KW-0134">Cell wall</keyword>
<keyword evidence="4" id="KW-0572">Peptidoglycan-anchor</keyword>
<keyword evidence="2" id="KW-0964">Secreted</keyword>
<evidence type="ECO:0000256" key="4">
    <source>
        <dbReference type="ARBA" id="ARBA00023088"/>
    </source>
</evidence>
<dbReference type="InterPro" id="IPR055371">
    <property type="entry name" value="SpaA_PFL_dom_4"/>
</dbReference>
<feature type="transmembrane region" description="Helical" evidence="5">
    <location>
        <begin position="225"/>
        <end position="244"/>
    </location>
</feature>